<dbReference type="InterPro" id="IPR050090">
    <property type="entry name" value="Tyrosine_recombinase_XerCD"/>
</dbReference>
<dbReference type="STRING" id="1527.SAMN04489757_15723"/>
<dbReference type="GO" id="GO:0003677">
    <property type="term" value="F:DNA binding"/>
    <property type="evidence" value="ECO:0007669"/>
    <property type="project" value="UniProtKB-UniRule"/>
</dbReference>
<dbReference type="Pfam" id="PF00589">
    <property type="entry name" value="Phage_integrase"/>
    <property type="match status" value="1"/>
</dbReference>
<dbReference type="SUPFAM" id="SSF56349">
    <property type="entry name" value="DNA breaking-rejoining enzymes"/>
    <property type="match status" value="1"/>
</dbReference>
<dbReference type="EMBL" id="FOWD01000057">
    <property type="protein sequence ID" value="SFO65550.1"/>
    <property type="molecule type" value="Genomic_DNA"/>
</dbReference>
<dbReference type="Gene3D" id="1.10.443.10">
    <property type="entry name" value="Intergrase catalytic core"/>
    <property type="match status" value="1"/>
</dbReference>
<sequence length="351" mass="40950">MPTYKDEERKTWYCKFNYKDWTGQNKQKLKRGFKREKDAKEWERDFLSKQQADQTMTFQTLVDLYFEDMGSRLRKSTIESKKHAIDSKILPYFKDKPINEIKPTDIRKWQNDILEQNYAPTYQKKINNTLTIILNFAVRYYGLKENPCKKAGSIGKTKAEAFDFWTKEEFKTFIACINNPSGYAALNTLYWTGIRVGELFAITPSDIDFDNKVLTINKSLQRIGGKDIVTAPKTPKSNRLITIPDFLNNILKNYLDMLYDLKPTDRIFPFTKSFLYNEIKRGSKASGIRTIKIHELRHSHASLLIELGFSPLLIAERLGHEKVETTLNTYSHLYPSKHEEVASKLNELVSK</sequence>
<evidence type="ECO:0000256" key="5">
    <source>
        <dbReference type="ARBA" id="ARBA00023172"/>
    </source>
</evidence>
<dbReference type="InterPro" id="IPR044068">
    <property type="entry name" value="CB"/>
</dbReference>
<dbReference type="RefSeq" id="WP_091689078.1">
    <property type="nucleotide sequence ID" value="NZ_BAABFM010000011.1"/>
</dbReference>
<accession>A0A1I5IYW9</accession>
<name>A0A1I5IYW9_9FIRM</name>
<dbReference type="GO" id="GO:0015074">
    <property type="term" value="P:DNA integration"/>
    <property type="evidence" value="ECO:0007669"/>
    <property type="project" value="UniProtKB-KW"/>
</dbReference>
<comment type="function">
    <text evidence="1">Site-specific tyrosine recombinase, which acts by catalyzing the cutting and rejoining of the recombining DNA molecules.</text>
</comment>
<evidence type="ECO:0000313" key="10">
    <source>
        <dbReference type="Proteomes" id="UP000198806"/>
    </source>
</evidence>
<dbReference type="InterPro" id="IPR004107">
    <property type="entry name" value="Integrase_SAM-like_N"/>
</dbReference>
<reference evidence="9 10" key="1">
    <citation type="submission" date="2016-10" db="EMBL/GenBank/DDBJ databases">
        <authorList>
            <person name="de Groot N.N."/>
        </authorList>
    </citation>
    <scope>NUCLEOTIDE SEQUENCE [LARGE SCALE GENOMIC DNA]</scope>
    <source>
        <strain evidence="9 10">DSM 1283</strain>
    </source>
</reference>
<dbReference type="CDD" id="cd01189">
    <property type="entry name" value="INT_ICEBs1_C_like"/>
    <property type="match status" value="1"/>
</dbReference>
<keyword evidence="4 6" id="KW-0238">DNA-binding</keyword>
<keyword evidence="10" id="KW-1185">Reference proteome</keyword>
<evidence type="ECO:0000256" key="1">
    <source>
        <dbReference type="ARBA" id="ARBA00003283"/>
    </source>
</evidence>
<dbReference type="Pfam" id="PF14657">
    <property type="entry name" value="Arm-DNA-bind_4"/>
    <property type="match status" value="1"/>
</dbReference>
<protein>
    <submittedName>
        <fullName evidence="9">Site-specific recombinase XerD</fullName>
    </submittedName>
</protein>
<dbReference type="PROSITE" id="PS51898">
    <property type="entry name" value="TYR_RECOMBINASE"/>
    <property type="match status" value="1"/>
</dbReference>
<dbReference type="Pfam" id="PF14659">
    <property type="entry name" value="Phage_int_SAM_3"/>
    <property type="match status" value="1"/>
</dbReference>
<evidence type="ECO:0000256" key="3">
    <source>
        <dbReference type="ARBA" id="ARBA00022908"/>
    </source>
</evidence>
<keyword evidence="3" id="KW-0229">DNA integration</keyword>
<organism evidence="9 10">
    <name type="scientific">Anaerocolumna aminovalerica</name>
    <dbReference type="NCBI Taxonomy" id="1527"/>
    <lineage>
        <taxon>Bacteria</taxon>
        <taxon>Bacillati</taxon>
        <taxon>Bacillota</taxon>
        <taxon>Clostridia</taxon>
        <taxon>Lachnospirales</taxon>
        <taxon>Lachnospiraceae</taxon>
        <taxon>Anaerocolumna</taxon>
    </lineage>
</organism>
<proteinExistence type="inferred from homology"/>
<feature type="domain" description="Tyr recombinase" evidence="7">
    <location>
        <begin position="160"/>
        <end position="343"/>
    </location>
</feature>
<dbReference type="PANTHER" id="PTHR30349:SF64">
    <property type="entry name" value="PROPHAGE INTEGRASE INTD-RELATED"/>
    <property type="match status" value="1"/>
</dbReference>
<dbReference type="PANTHER" id="PTHR30349">
    <property type="entry name" value="PHAGE INTEGRASE-RELATED"/>
    <property type="match status" value="1"/>
</dbReference>
<evidence type="ECO:0000259" key="7">
    <source>
        <dbReference type="PROSITE" id="PS51898"/>
    </source>
</evidence>
<dbReference type="PROSITE" id="PS51900">
    <property type="entry name" value="CB"/>
    <property type="match status" value="1"/>
</dbReference>
<dbReference type="InterPro" id="IPR013762">
    <property type="entry name" value="Integrase-like_cat_sf"/>
</dbReference>
<evidence type="ECO:0000259" key="8">
    <source>
        <dbReference type="PROSITE" id="PS51900"/>
    </source>
</evidence>
<dbReference type="Gene3D" id="1.10.150.130">
    <property type="match status" value="1"/>
</dbReference>
<dbReference type="Proteomes" id="UP000198806">
    <property type="component" value="Unassembled WGS sequence"/>
</dbReference>
<evidence type="ECO:0000256" key="4">
    <source>
        <dbReference type="ARBA" id="ARBA00023125"/>
    </source>
</evidence>
<evidence type="ECO:0000256" key="2">
    <source>
        <dbReference type="ARBA" id="ARBA00008857"/>
    </source>
</evidence>
<dbReference type="InterPro" id="IPR011010">
    <property type="entry name" value="DNA_brk_join_enz"/>
</dbReference>
<comment type="similarity">
    <text evidence="2">Belongs to the 'phage' integrase family.</text>
</comment>
<evidence type="ECO:0000256" key="6">
    <source>
        <dbReference type="PROSITE-ProRule" id="PRU01248"/>
    </source>
</evidence>
<keyword evidence="5" id="KW-0233">DNA recombination</keyword>
<dbReference type="GO" id="GO:0006310">
    <property type="term" value="P:DNA recombination"/>
    <property type="evidence" value="ECO:0007669"/>
    <property type="project" value="UniProtKB-KW"/>
</dbReference>
<evidence type="ECO:0000313" key="9">
    <source>
        <dbReference type="EMBL" id="SFO65550.1"/>
    </source>
</evidence>
<dbReference type="OrthoDB" id="9803188at2"/>
<dbReference type="InterPro" id="IPR002104">
    <property type="entry name" value="Integrase_catalytic"/>
</dbReference>
<dbReference type="InterPro" id="IPR028259">
    <property type="entry name" value="AP2-like_int_N"/>
</dbReference>
<gene>
    <name evidence="9" type="ORF">SAMN04489757_15723</name>
</gene>
<feature type="domain" description="Core-binding (CB)" evidence="8">
    <location>
        <begin position="56"/>
        <end position="138"/>
    </location>
</feature>
<dbReference type="AlphaFoldDB" id="A0A1I5IYW9"/>
<dbReference type="InterPro" id="IPR010998">
    <property type="entry name" value="Integrase_recombinase_N"/>
</dbReference>